<dbReference type="InterPro" id="IPR003661">
    <property type="entry name" value="HisK_dim/P_dom"/>
</dbReference>
<dbReference type="GO" id="GO:0000155">
    <property type="term" value="F:phosphorelay sensor kinase activity"/>
    <property type="evidence" value="ECO:0007669"/>
    <property type="project" value="InterPro"/>
</dbReference>
<comment type="subcellular location">
    <subcellularLocation>
        <location evidence="2">Cell membrane</location>
        <topology evidence="2">Multi-pass membrane protein</topology>
    </subcellularLocation>
</comment>
<feature type="transmembrane region" description="Helical" evidence="14">
    <location>
        <begin position="235"/>
        <end position="253"/>
    </location>
</feature>
<dbReference type="InterPro" id="IPR005467">
    <property type="entry name" value="His_kinase_dom"/>
</dbReference>
<feature type="transmembrane region" description="Helical" evidence="14">
    <location>
        <begin position="211"/>
        <end position="228"/>
    </location>
</feature>
<feature type="domain" description="Histidine kinase" evidence="15">
    <location>
        <begin position="434"/>
        <end position="647"/>
    </location>
</feature>
<evidence type="ECO:0000256" key="14">
    <source>
        <dbReference type="SAM" id="Phobius"/>
    </source>
</evidence>
<dbReference type="InterPro" id="IPR050351">
    <property type="entry name" value="BphY/WalK/GraS-like"/>
</dbReference>
<proteinExistence type="predicted"/>
<dbReference type="EC" id="2.7.13.3" evidence="3"/>
<dbReference type="SUPFAM" id="SSF47384">
    <property type="entry name" value="Homodimeric domain of signal transducing histidine kinase"/>
    <property type="match status" value="1"/>
</dbReference>
<dbReference type="InterPro" id="IPR036097">
    <property type="entry name" value="HisK_dim/P_sf"/>
</dbReference>
<keyword evidence="6" id="KW-0808">Transferase</keyword>
<evidence type="ECO:0000256" key="13">
    <source>
        <dbReference type="ARBA" id="ARBA00023136"/>
    </source>
</evidence>
<reference evidence="16 17" key="1">
    <citation type="submission" date="2015-08" db="EMBL/GenBank/DDBJ databases">
        <authorList>
            <person name="Babu N.S."/>
            <person name="Beckwith C.J."/>
            <person name="Beseler K.G."/>
            <person name="Brison A."/>
            <person name="Carone J.V."/>
            <person name="Caskin T.P."/>
            <person name="Diamond M."/>
            <person name="Durham M.E."/>
            <person name="Foxe J.M."/>
            <person name="Go M."/>
            <person name="Henderson B.A."/>
            <person name="Jones I.B."/>
            <person name="McGettigan J.A."/>
            <person name="Micheletti S.J."/>
            <person name="Nasrallah M.E."/>
            <person name="Ortiz D."/>
            <person name="Piller C.R."/>
            <person name="Privatt S.R."/>
            <person name="Schneider S.L."/>
            <person name="Sharp S."/>
            <person name="Smith T.C."/>
            <person name="Stanton J.D."/>
            <person name="Ullery H.E."/>
            <person name="Wilson R.J."/>
            <person name="Serrano M.G."/>
            <person name="Buck G."/>
            <person name="Lee V."/>
            <person name="Wang Y."/>
            <person name="Carvalho R."/>
            <person name="Voegtly L."/>
            <person name="Shi R."/>
            <person name="Duckworth R."/>
            <person name="Johnson A."/>
            <person name="Loviza R."/>
            <person name="Walstead R."/>
            <person name="Shah Z."/>
            <person name="Kiflezghi M."/>
            <person name="Wade K."/>
            <person name="Ball S.L."/>
            <person name="Bradley K.W."/>
            <person name="Asai D.J."/>
            <person name="Bowman C.A."/>
            <person name="Russell D.A."/>
            <person name="Pope W.H."/>
            <person name="Jacobs-Sera D."/>
            <person name="Hendrix R.W."/>
            <person name="Hatfull G.F."/>
        </authorList>
    </citation>
    <scope>NUCLEOTIDE SEQUENCE [LARGE SCALE GENOMIC DNA]</scope>
    <source>
        <strain evidence="16 17">DSM 27648</strain>
    </source>
</reference>
<evidence type="ECO:0000256" key="6">
    <source>
        <dbReference type="ARBA" id="ARBA00022679"/>
    </source>
</evidence>
<feature type="transmembrane region" description="Helical" evidence="14">
    <location>
        <begin position="79"/>
        <end position="102"/>
    </location>
</feature>
<dbReference type="InterPro" id="IPR004358">
    <property type="entry name" value="Sig_transdc_His_kin-like_C"/>
</dbReference>
<keyword evidence="7 14" id="KW-0812">Transmembrane</keyword>
<dbReference type="InterPro" id="IPR036890">
    <property type="entry name" value="HATPase_C_sf"/>
</dbReference>
<dbReference type="AlphaFoldDB" id="A0A0K1Q9N8"/>
<dbReference type="PROSITE" id="PS51257">
    <property type="entry name" value="PROKAR_LIPOPROTEIN"/>
    <property type="match status" value="1"/>
</dbReference>
<dbReference type="InterPro" id="IPR007895">
    <property type="entry name" value="MASE1"/>
</dbReference>
<dbReference type="EMBL" id="CP012333">
    <property type="protein sequence ID" value="AKV02130.1"/>
    <property type="molecule type" value="Genomic_DNA"/>
</dbReference>
<dbReference type="InterPro" id="IPR003594">
    <property type="entry name" value="HATPase_dom"/>
</dbReference>
<evidence type="ECO:0000256" key="10">
    <source>
        <dbReference type="ARBA" id="ARBA00022840"/>
    </source>
</evidence>
<dbReference type="RefSeq" id="WP_169928244.1">
    <property type="nucleotide sequence ID" value="NZ_CP012333.1"/>
</dbReference>
<dbReference type="GO" id="GO:0007234">
    <property type="term" value="P:osmosensory signaling via phosphorelay pathway"/>
    <property type="evidence" value="ECO:0007669"/>
    <property type="project" value="TreeGrafter"/>
</dbReference>
<evidence type="ECO:0000313" key="16">
    <source>
        <dbReference type="EMBL" id="AKV02130.1"/>
    </source>
</evidence>
<gene>
    <name evidence="16" type="ORF">AKJ09_08793</name>
</gene>
<dbReference type="InterPro" id="IPR035965">
    <property type="entry name" value="PAS-like_dom_sf"/>
</dbReference>
<sequence>MRPTIAGAGGIVQGCLYVAVYVAAVLCGMTFETSKDVTIVWPAAGVVLAFVVRFGPRVWPVVVIADLLSNALVRLPWGAYPFIAAVDVLTPLGGAWMLTHIFGFRMSLDRVQDVLSLFLVSVVLGAVSGVIGVGGLYLFGDVPSFTMAWTAWFMGDIIGTALVAPLLFAWAEGGPIDWRPRRWAEAVAVFVLLGLTAILDFSGYLHADGGSPLLFAIFPFIVWIALRFGLRGATLGNLIVAGVAIVATSRGIGPFARDTLFTSLLYLHSFSLVVVMTSLLLGSASLERTRAREFAERKAGELTSVLSSITEGIFVCDVDERLTLSNPAARRMTTASDIDPGLSIDTAARVVAVRDADGEPLAHDDLPLVRALAGNVVETFPMTVCDQESGRDVHLVVSAAPIIEGREIVGAVAVSRDVTEEVKLERMKDEFLSIAAHELKTPVTVQKVAAQSLLREGTDERMRSRLEAINRGADRIHRIVQDMLDVSQIQLGEIALHVSRLNLPGLVRRFIDDFARQKSSHRFVVTAPATLVIDADGERVEQVLRNLLENATTYAPAGSTIEVTVEPQGPFGIVSVLDHGAGIAREKQSRIFERFYRAHAQSPLDRGGLGIGLFVSRELVHKHGGHMWFRSEPEHGSSFSFSLPLHAAQI</sequence>
<comment type="catalytic activity">
    <reaction evidence="1">
        <text>ATP + protein L-histidine = ADP + protein N-phospho-L-histidine.</text>
        <dbReference type="EC" id="2.7.13.3"/>
    </reaction>
</comment>
<dbReference type="Gene3D" id="3.30.565.10">
    <property type="entry name" value="Histidine kinase-like ATPase, C-terminal domain"/>
    <property type="match status" value="1"/>
</dbReference>
<keyword evidence="13 14" id="KW-0472">Membrane</keyword>
<feature type="transmembrane region" description="Helical" evidence="14">
    <location>
        <begin position="265"/>
        <end position="286"/>
    </location>
</feature>
<keyword evidence="17" id="KW-1185">Reference proteome</keyword>
<keyword evidence="4" id="KW-1003">Cell membrane</keyword>
<keyword evidence="11 14" id="KW-1133">Transmembrane helix</keyword>
<feature type="transmembrane region" description="Helical" evidence="14">
    <location>
        <begin position="151"/>
        <end position="171"/>
    </location>
</feature>
<dbReference type="Proteomes" id="UP000064967">
    <property type="component" value="Chromosome"/>
</dbReference>
<keyword evidence="9 16" id="KW-0418">Kinase</keyword>
<evidence type="ECO:0000256" key="8">
    <source>
        <dbReference type="ARBA" id="ARBA00022741"/>
    </source>
</evidence>
<dbReference type="FunFam" id="3.30.565.10:FF:000006">
    <property type="entry name" value="Sensor histidine kinase WalK"/>
    <property type="match status" value="1"/>
</dbReference>
<keyword evidence="8" id="KW-0547">Nucleotide-binding</keyword>
<dbReference type="GO" id="GO:0030295">
    <property type="term" value="F:protein kinase activator activity"/>
    <property type="evidence" value="ECO:0007669"/>
    <property type="project" value="TreeGrafter"/>
</dbReference>
<organism evidence="16 17">
    <name type="scientific">Labilithrix luteola</name>
    <dbReference type="NCBI Taxonomy" id="1391654"/>
    <lineage>
        <taxon>Bacteria</taxon>
        <taxon>Pseudomonadati</taxon>
        <taxon>Myxococcota</taxon>
        <taxon>Polyangia</taxon>
        <taxon>Polyangiales</taxon>
        <taxon>Labilitrichaceae</taxon>
        <taxon>Labilithrix</taxon>
    </lineage>
</organism>
<accession>A0A0K1Q9N8</accession>
<dbReference type="GO" id="GO:0005524">
    <property type="term" value="F:ATP binding"/>
    <property type="evidence" value="ECO:0007669"/>
    <property type="project" value="UniProtKB-KW"/>
</dbReference>
<dbReference type="PROSITE" id="PS50109">
    <property type="entry name" value="HIS_KIN"/>
    <property type="match status" value="1"/>
</dbReference>
<dbReference type="PANTHER" id="PTHR42878:SF7">
    <property type="entry name" value="SENSOR HISTIDINE KINASE GLRK"/>
    <property type="match status" value="1"/>
</dbReference>
<evidence type="ECO:0000256" key="12">
    <source>
        <dbReference type="ARBA" id="ARBA00023012"/>
    </source>
</evidence>
<evidence type="ECO:0000256" key="1">
    <source>
        <dbReference type="ARBA" id="ARBA00000085"/>
    </source>
</evidence>
<dbReference type="SMART" id="SM00387">
    <property type="entry name" value="HATPase_c"/>
    <property type="match status" value="1"/>
</dbReference>
<dbReference type="PRINTS" id="PR00344">
    <property type="entry name" value="BCTRLSENSOR"/>
</dbReference>
<feature type="transmembrane region" description="Helical" evidence="14">
    <location>
        <begin position="39"/>
        <end position="59"/>
    </location>
</feature>
<dbReference type="Pfam" id="PF05231">
    <property type="entry name" value="MASE1"/>
    <property type="match status" value="1"/>
</dbReference>
<feature type="transmembrane region" description="Helical" evidence="14">
    <location>
        <begin position="114"/>
        <end position="139"/>
    </location>
</feature>
<name>A0A0K1Q9N8_9BACT</name>
<feature type="transmembrane region" description="Helical" evidence="14">
    <location>
        <begin position="6"/>
        <end position="27"/>
    </location>
</feature>
<keyword evidence="5" id="KW-0597">Phosphoprotein</keyword>
<dbReference type="GO" id="GO:0005886">
    <property type="term" value="C:plasma membrane"/>
    <property type="evidence" value="ECO:0007669"/>
    <property type="project" value="UniProtKB-SubCell"/>
</dbReference>
<dbReference type="Gene3D" id="3.30.450.20">
    <property type="entry name" value="PAS domain"/>
    <property type="match status" value="1"/>
</dbReference>
<dbReference type="SMART" id="SM00388">
    <property type="entry name" value="HisKA"/>
    <property type="match status" value="1"/>
</dbReference>
<dbReference type="Pfam" id="PF02518">
    <property type="entry name" value="HATPase_c"/>
    <property type="match status" value="1"/>
</dbReference>
<evidence type="ECO:0000259" key="15">
    <source>
        <dbReference type="PROSITE" id="PS50109"/>
    </source>
</evidence>
<evidence type="ECO:0000313" key="17">
    <source>
        <dbReference type="Proteomes" id="UP000064967"/>
    </source>
</evidence>
<protein>
    <recommendedName>
        <fullName evidence="3">histidine kinase</fullName>
        <ecNumber evidence="3">2.7.13.3</ecNumber>
    </recommendedName>
</protein>
<dbReference type="SUPFAM" id="SSF55874">
    <property type="entry name" value="ATPase domain of HSP90 chaperone/DNA topoisomerase II/histidine kinase"/>
    <property type="match status" value="1"/>
</dbReference>
<evidence type="ECO:0000256" key="11">
    <source>
        <dbReference type="ARBA" id="ARBA00022989"/>
    </source>
</evidence>
<dbReference type="Gene3D" id="1.10.287.130">
    <property type="match status" value="1"/>
</dbReference>
<dbReference type="CDD" id="cd00075">
    <property type="entry name" value="HATPase"/>
    <property type="match status" value="1"/>
</dbReference>
<evidence type="ECO:0000256" key="9">
    <source>
        <dbReference type="ARBA" id="ARBA00022777"/>
    </source>
</evidence>
<dbReference type="PANTHER" id="PTHR42878">
    <property type="entry name" value="TWO-COMPONENT HISTIDINE KINASE"/>
    <property type="match status" value="1"/>
</dbReference>
<evidence type="ECO:0000256" key="7">
    <source>
        <dbReference type="ARBA" id="ARBA00022692"/>
    </source>
</evidence>
<dbReference type="CDD" id="cd00082">
    <property type="entry name" value="HisKA"/>
    <property type="match status" value="1"/>
</dbReference>
<evidence type="ECO:0000256" key="5">
    <source>
        <dbReference type="ARBA" id="ARBA00022553"/>
    </source>
</evidence>
<dbReference type="GO" id="GO:0000156">
    <property type="term" value="F:phosphorelay response regulator activity"/>
    <property type="evidence" value="ECO:0007669"/>
    <property type="project" value="TreeGrafter"/>
</dbReference>
<dbReference type="KEGG" id="llu:AKJ09_08793"/>
<feature type="transmembrane region" description="Helical" evidence="14">
    <location>
        <begin position="183"/>
        <end position="205"/>
    </location>
</feature>
<dbReference type="Pfam" id="PF00512">
    <property type="entry name" value="HisKA"/>
    <property type="match status" value="1"/>
</dbReference>
<evidence type="ECO:0000256" key="4">
    <source>
        <dbReference type="ARBA" id="ARBA00022475"/>
    </source>
</evidence>
<evidence type="ECO:0000256" key="3">
    <source>
        <dbReference type="ARBA" id="ARBA00012438"/>
    </source>
</evidence>
<keyword evidence="12" id="KW-0902">Two-component regulatory system</keyword>
<keyword evidence="10" id="KW-0067">ATP-binding</keyword>
<dbReference type="STRING" id="1391654.AKJ09_08793"/>
<evidence type="ECO:0000256" key="2">
    <source>
        <dbReference type="ARBA" id="ARBA00004651"/>
    </source>
</evidence>
<dbReference type="SUPFAM" id="SSF55785">
    <property type="entry name" value="PYP-like sensor domain (PAS domain)"/>
    <property type="match status" value="1"/>
</dbReference>